<dbReference type="InterPro" id="IPR012467">
    <property type="entry name" value="DUF1684"/>
</dbReference>
<dbReference type="STRING" id="407022.SAMN05661044_00474"/>
<dbReference type="PANTHER" id="PTHR41913">
    <property type="entry name" value="DUF1684 DOMAIN-CONTAINING PROTEIN"/>
    <property type="match status" value="1"/>
</dbReference>
<evidence type="ECO:0000313" key="2">
    <source>
        <dbReference type="EMBL" id="SEK53438.1"/>
    </source>
</evidence>
<dbReference type="Pfam" id="PF07920">
    <property type="entry name" value="DUF1684"/>
    <property type="match status" value="1"/>
</dbReference>
<evidence type="ECO:0008006" key="4">
    <source>
        <dbReference type="Google" id="ProtNLM"/>
    </source>
</evidence>
<evidence type="ECO:0000313" key="3">
    <source>
        <dbReference type="Proteomes" id="UP000199421"/>
    </source>
</evidence>
<keyword evidence="1" id="KW-0732">Signal</keyword>
<name>A0A1H7HTE0_OLID1</name>
<protein>
    <recommendedName>
        <fullName evidence="4">DUF1684 domain-containing protein</fullName>
    </recommendedName>
</protein>
<accession>A0A1H7HTE0</accession>
<dbReference type="RefSeq" id="WP_093317784.1">
    <property type="nucleotide sequence ID" value="NZ_FOAF01000001.1"/>
</dbReference>
<dbReference type="Proteomes" id="UP000199421">
    <property type="component" value="Unassembled WGS sequence"/>
</dbReference>
<keyword evidence="3" id="KW-1185">Reference proteome</keyword>
<gene>
    <name evidence="2" type="ORF">SAMN05661044_00474</name>
</gene>
<feature type="signal peptide" evidence="1">
    <location>
        <begin position="1"/>
        <end position="24"/>
    </location>
</feature>
<dbReference type="EMBL" id="FOAF01000001">
    <property type="protein sequence ID" value="SEK53438.1"/>
    <property type="molecule type" value="Genomic_DNA"/>
</dbReference>
<evidence type="ECO:0000256" key="1">
    <source>
        <dbReference type="SAM" id="SignalP"/>
    </source>
</evidence>
<organism evidence="2 3">
    <name type="scientific">Olivibacter domesticus</name>
    <name type="common">Pseudosphingobacterium domesticum</name>
    <dbReference type="NCBI Taxonomy" id="407022"/>
    <lineage>
        <taxon>Bacteria</taxon>
        <taxon>Pseudomonadati</taxon>
        <taxon>Bacteroidota</taxon>
        <taxon>Sphingobacteriia</taxon>
        <taxon>Sphingobacteriales</taxon>
        <taxon>Sphingobacteriaceae</taxon>
        <taxon>Olivibacter</taxon>
    </lineage>
</organism>
<dbReference type="AlphaFoldDB" id="A0A1H7HTE0"/>
<feature type="chain" id="PRO_5011451435" description="DUF1684 domain-containing protein" evidence="1">
    <location>
        <begin position="25"/>
        <end position="213"/>
    </location>
</feature>
<sequence length="213" mass="24517">MNCFSYKLFLFLTVCFFTVFTARAQDFLTKIDSSRNAYKEAFLIDEHSPLDTADVDQLEFYTADSAFRSIAKVKFIHDDRPIMIPTYSGKEKKYLRYAELNFTIKGKPIKLTLFKSMSLAMDPQYADYLFLPFTDPTNDNDTYGGGRYLDLRKSDIKGDELEVDFNMAYNPYCAYSAGYNCPIPPPENAINVPIQAGEKRFAGTYKKERRTSQ</sequence>
<dbReference type="PANTHER" id="PTHR41913:SF1">
    <property type="entry name" value="DUF1684 DOMAIN-CONTAINING PROTEIN"/>
    <property type="match status" value="1"/>
</dbReference>
<proteinExistence type="predicted"/>
<dbReference type="OrthoDB" id="5493262at2"/>
<reference evidence="3" key="1">
    <citation type="submission" date="2016-10" db="EMBL/GenBank/DDBJ databases">
        <authorList>
            <person name="Varghese N."/>
            <person name="Submissions S."/>
        </authorList>
    </citation>
    <scope>NUCLEOTIDE SEQUENCE [LARGE SCALE GENOMIC DNA]</scope>
    <source>
        <strain evidence="3">DSM 18733</strain>
    </source>
</reference>